<comment type="caution">
    <text evidence="2">The sequence shown here is derived from an EMBL/GenBank/DDBJ whole genome shotgun (WGS) entry which is preliminary data.</text>
</comment>
<dbReference type="PROSITE" id="PS51257">
    <property type="entry name" value="PROKAR_LIPOPROTEIN"/>
    <property type="match status" value="1"/>
</dbReference>
<evidence type="ECO:0000313" key="2">
    <source>
        <dbReference type="EMBL" id="EZH71912.1"/>
    </source>
</evidence>
<reference evidence="2 3" key="1">
    <citation type="submission" date="2014-04" db="EMBL/GenBank/DDBJ databases">
        <title>Aquimarina sp. 22II-S11-z7 Genome Sequencing.</title>
        <authorList>
            <person name="Lai Q."/>
        </authorList>
    </citation>
    <scope>NUCLEOTIDE SEQUENCE [LARGE SCALE GENOMIC DNA]</scope>
    <source>
        <strain evidence="2 3">22II-S11-z7</strain>
    </source>
</reference>
<dbReference type="Proteomes" id="UP000023541">
    <property type="component" value="Unassembled WGS sequence"/>
</dbReference>
<feature type="signal peptide" evidence="1">
    <location>
        <begin position="1"/>
        <end position="21"/>
    </location>
</feature>
<keyword evidence="3" id="KW-1185">Reference proteome</keyword>
<gene>
    <name evidence="2" type="ORF">ATO12_04655</name>
</gene>
<dbReference type="EMBL" id="AQRA01000010">
    <property type="protein sequence ID" value="EZH71912.1"/>
    <property type="molecule type" value="Genomic_DNA"/>
</dbReference>
<dbReference type="RefSeq" id="WP_034246084.1">
    <property type="nucleotide sequence ID" value="NZ_AQRA01000010.1"/>
</dbReference>
<dbReference type="OrthoDB" id="9896761at2"/>
<evidence type="ECO:0000313" key="3">
    <source>
        <dbReference type="Proteomes" id="UP000023541"/>
    </source>
</evidence>
<accession>A0A023BPC8</accession>
<proteinExistence type="predicted"/>
<evidence type="ECO:0000256" key="1">
    <source>
        <dbReference type="SAM" id="SignalP"/>
    </source>
</evidence>
<name>A0A023BPC8_9FLAO</name>
<feature type="chain" id="PRO_5001512216" evidence="1">
    <location>
        <begin position="22"/>
        <end position="164"/>
    </location>
</feature>
<sequence length="164" mass="18382">MKKLMYSSVFVLSLFSFIACDKDIIESVEPANLVETEGSFLDQLETNHTKSELSITRASSIDGRYEINECDGGFGYGFFTVSTVNGRVQARGQFDFVSFTIYGSVNSTGNYVFDWQDSNNFVDPRLGKALQVGLYISADRSVTRGWVRSIGNNGEIEITRRYCE</sequence>
<organism evidence="2 3">
    <name type="scientific">Aquimarina atlantica</name>
    <dbReference type="NCBI Taxonomy" id="1317122"/>
    <lineage>
        <taxon>Bacteria</taxon>
        <taxon>Pseudomonadati</taxon>
        <taxon>Bacteroidota</taxon>
        <taxon>Flavobacteriia</taxon>
        <taxon>Flavobacteriales</taxon>
        <taxon>Flavobacteriaceae</taxon>
        <taxon>Aquimarina</taxon>
    </lineage>
</organism>
<protein>
    <submittedName>
        <fullName evidence="2">Uncharacterized protein</fullName>
    </submittedName>
</protein>
<keyword evidence="1" id="KW-0732">Signal</keyword>
<dbReference type="AlphaFoldDB" id="A0A023BPC8"/>